<keyword evidence="3" id="KW-0804">Transcription</keyword>
<feature type="domain" description="IclR-ED" evidence="6">
    <location>
        <begin position="86"/>
        <end position="234"/>
    </location>
</feature>
<evidence type="ECO:0000256" key="1">
    <source>
        <dbReference type="ARBA" id="ARBA00023015"/>
    </source>
</evidence>
<dbReference type="PANTHER" id="PTHR30136:SF35">
    <property type="entry name" value="HTH-TYPE TRANSCRIPTIONAL REGULATOR RV1719"/>
    <property type="match status" value="1"/>
</dbReference>
<evidence type="ECO:0000256" key="4">
    <source>
        <dbReference type="SAM" id="MobiDB-lite"/>
    </source>
</evidence>
<dbReference type="InterPro" id="IPR036390">
    <property type="entry name" value="WH_DNA-bd_sf"/>
</dbReference>
<dbReference type="Proteomes" id="UP000541033">
    <property type="component" value="Unassembled WGS sequence"/>
</dbReference>
<dbReference type="PROSITE" id="PS51077">
    <property type="entry name" value="HTH_ICLR"/>
    <property type="match status" value="1"/>
</dbReference>
<evidence type="ECO:0000259" key="6">
    <source>
        <dbReference type="PROSITE" id="PS51078"/>
    </source>
</evidence>
<keyword evidence="2 7" id="KW-0238">DNA-binding</keyword>
<dbReference type="AlphaFoldDB" id="A0A7X5R067"/>
<dbReference type="PANTHER" id="PTHR30136">
    <property type="entry name" value="HELIX-TURN-HELIX TRANSCRIPTIONAL REGULATOR, ICLR FAMILY"/>
    <property type="match status" value="1"/>
</dbReference>
<dbReference type="Gene3D" id="3.30.450.40">
    <property type="match status" value="2"/>
</dbReference>
<gene>
    <name evidence="7" type="ORF">FHX76_001074</name>
</gene>
<dbReference type="PROSITE" id="PS51078">
    <property type="entry name" value="ICLR_ED"/>
    <property type="match status" value="1"/>
</dbReference>
<comment type="caution">
    <text evidence="7">The sequence shown here is derived from an EMBL/GenBank/DDBJ whole genome shotgun (WGS) entry which is preliminary data.</text>
</comment>
<feature type="compositionally biased region" description="Polar residues" evidence="4">
    <location>
        <begin position="1"/>
        <end position="10"/>
    </location>
</feature>
<dbReference type="SMART" id="SM00346">
    <property type="entry name" value="HTH_ICLR"/>
    <property type="match status" value="1"/>
</dbReference>
<dbReference type="RefSeq" id="WP_167148630.1">
    <property type="nucleotide sequence ID" value="NZ_JAAMOX010000001.1"/>
</dbReference>
<dbReference type="GO" id="GO:0045892">
    <property type="term" value="P:negative regulation of DNA-templated transcription"/>
    <property type="evidence" value="ECO:0007669"/>
    <property type="project" value="TreeGrafter"/>
</dbReference>
<keyword evidence="1" id="KW-0805">Transcription regulation</keyword>
<evidence type="ECO:0000313" key="7">
    <source>
        <dbReference type="EMBL" id="NIH53206.1"/>
    </source>
</evidence>
<organism evidence="7 8">
    <name type="scientific">Lysinibacter cavernae</name>
    <dbReference type="NCBI Taxonomy" id="1640652"/>
    <lineage>
        <taxon>Bacteria</taxon>
        <taxon>Bacillati</taxon>
        <taxon>Actinomycetota</taxon>
        <taxon>Actinomycetes</taxon>
        <taxon>Micrococcales</taxon>
        <taxon>Microbacteriaceae</taxon>
        <taxon>Lysinibacter</taxon>
    </lineage>
</organism>
<evidence type="ECO:0000259" key="5">
    <source>
        <dbReference type="PROSITE" id="PS51077"/>
    </source>
</evidence>
<dbReference type="SUPFAM" id="SSF55781">
    <property type="entry name" value="GAF domain-like"/>
    <property type="match status" value="1"/>
</dbReference>
<dbReference type="InterPro" id="IPR014757">
    <property type="entry name" value="Tscrpt_reg_IclR_C"/>
</dbReference>
<accession>A0A7X5R067</accession>
<keyword evidence="8" id="KW-1185">Reference proteome</keyword>
<dbReference type="InterPro" id="IPR050707">
    <property type="entry name" value="HTH_MetabolicPath_Reg"/>
</dbReference>
<dbReference type="InterPro" id="IPR036388">
    <property type="entry name" value="WH-like_DNA-bd_sf"/>
</dbReference>
<proteinExistence type="predicted"/>
<protein>
    <submittedName>
        <fullName evidence="7">DNA-binding IclR family transcriptional regulator</fullName>
    </submittedName>
</protein>
<feature type="domain" description="HTH iclR-type" evidence="5">
    <location>
        <begin position="25"/>
        <end position="85"/>
    </location>
</feature>
<dbReference type="GO" id="GO:0003700">
    <property type="term" value="F:DNA-binding transcription factor activity"/>
    <property type="evidence" value="ECO:0007669"/>
    <property type="project" value="TreeGrafter"/>
</dbReference>
<dbReference type="SUPFAM" id="SSF46785">
    <property type="entry name" value="Winged helix' DNA-binding domain"/>
    <property type="match status" value="1"/>
</dbReference>
<dbReference type="EMBL" id="JAAMOX010000001">
    <property type="protein sequence ID" value="NIH53206.1"/>
    <property type="molecule type" value="Genomic_DNA"/>
</dbReference>
<dbReference type="Pfam" id="PF01614">
    <property type="entry name" value="IclR_C"/>
    <property type="match status" value="2"/>
</dbReference>
<evidence type="ECO:0000313" key="8">
    <source>
        <dbReference type="Proteomes" id="UP000541033"/>
    </source>
</evidence>
<sequence length="242" mass="25739">MAADSSTKANSPRRAEPSSRADASTRTVERALSLLGVVCEQSDIALSEAANLVNLSPSTALRLLRTLEQTGFVRRDDRGLYSPGSRVIQFGALAVSQDSLITLCSERMHEIAEVTGESTYLSIRSIEESGVYIAIAEGTHSVRHTSWVGRSIPLRESAAGQALLGKGPPAGYVIAEQGVENDVTAIAAPIYSGTKIVAALSVVAPSYRMDDTKDHRIGTLLVDTASTIFPPMTGNRNSEHIS</sequence>
<reference evidence="7 8" key="1">
    <citation type="submission" date="2020-02" db="EMBL/GenBank/DDBJ databases">
        <title>Sequencing the genomes of 1000 actinobacteria strains.</title>
        <authorList>
            <person name="Klenk H.-P."/>
        </authorList>
    </citation>
    <scope>NUCLEOTIDE SEQUENCE [LARGE SCALE GENOMIC DNA]</scope>
    <source>
        <strain evidence="7 8">DSM 27960</strain>
    </source>
</reference>
<dbReference type="Pfam" id="PF09339">
    <property type="entry name" value="HTH_IclR"/>
    <property type="match status" value="1"/>
</dbReference>
<evidence type="ECO:0000256" key="3">
    <source>
        <dbReference type="ARBA" id="ARBA00023163"/>
    </source>
</evidence>
<evidence type="ECO:0000256" key="2">
    <source>
        <dbReference type="ARBA" id="ARBA00023125"/>
    </source>
</evidence>
<feature type="region of interest" description="Disordered" evidence="4">
    <location>
        <begin position="1"/>
        <end position="24"/>
    </location>
</feature>
<name>A0A7X5R067_9MICO</name>
<dbReference type="GO" id="GO:0003677">
    <property type="term" value="F:DNA binding"/>
    <property type="evidence" value="ECO:0007669"/>
    <property type="project" value="UniProtKB-KW"/>
</dbReference>
<dbReference type="InterPro" id="IPR029016">
    <property type="entry name" value="GAF-like_dom_sf"/>
</dbReference>
<dbReference type="InterPro" id="IPR005471">
    <property type="entry name" value="Tscrpt_reg_IclR_N"/>
</dbReference>
<dbReference type="Gene3D" id="1.10.10.10">
    <property type="entry name" value="Winged helix-like DNA-binding domain superfamily/Winged helix DNA-binding domain"/>
    <property type="match status" value="1"/>
</dbReference>